<gene>
    <name evidence="2" type="ORF">PG999_011265</name>
</gene>
<dbReference type="EMBL" id="JAQQWP010000009">
    <property type="protein sequence ID" value="KAK8100891.1"/>
    <property type="molecule type" value="Genomic_DNA"/>
</dbReference>
<feature type="region of interest" description="Disordered" evidence="1">
    <location>
        <begin position="42"/>
        <end position="84"/>
    </location>
</feature>
<proteinExistence type="predicted"/>
<dbReference type="Proteomes" id="UP001392437">
    <property type="component" value="Unassembled WGS sequence"/>
</dbReference>
<evidence type="ECO:0000256" key="1">
    <source>
        <dbReference type="SAM" id="MobiDB-lite"/>
    </source>
</evidence>
<dbReference type="AlphaFoldDB" id="A0AAW0QEV2"/>
<accession>A0AAW0QEV2</accession>
<feature type="compositionally biased region" description="Basic and acidic residues" evidence="1">
    <location>
        <begin position="63"/>
        <end position="75"/>
    </location>
</feature>
<comment type="caution">
    <text evidence="2">The sequence shown here is derived from an EMBL/GenBank/DDBJ whole genome shotgun (WGS) entry which is preliminary data.</text>
</comment>
<evidence type="ECO:0000313" key="2">
    <source>
        <dbReference type="EMBL" id="KAK8100891.1"/>
    </source>
</evidence>
<keyword evidence="3" id="KW-1185">Reference proteome</keyword>
<sequence>MDSGQVTEVKPKKGTWEYYNFLPDELKLEVLKHAVPRHGAHHFIMKAPVPPKDEDEGSIDTNRSADRGANRDTSRRGNRGRNRAAYGFPSQVLDIVPSVAYEEGRPQKLQNDMSAWMGIWNIGWTLRMSRELIAEGEPGVEIWNRQRRKNWYKKEEPNKVKFYPDRDLLIISVASKDFEITNMDPPRNRKKFRHVKRVGINFFHPMPKPRRGQPQTMGAFYCVCRQHRDMAVCPRALCDFMRFFSSLEELFIIYPINKGRIDQKVQQGIPQGGQKRNQDGEVIEKRPKFVNKNAGVLLDDTMNKFKGLALEHDLAIFEDRKKTYYEVRKGDCTEFVDHNDLWDMRSTFYSKWTSRRPVGDTITEAQWNAWLKVRVGVLVCRDRAAEDPWKVNAIVNNVIESAKE</sequence>
<evidence type="ECO:0000313" key="3">
    <source>
        <dbReference type="Proteomes" id="UP001392437"/>
    </source>
</evidence>
<organism evidence="2 3">
    <name type="scientific">Apiospora kogelbergensis</name>
    <dbReference type="NCBI Taxonomy" id="1337665"/>
    <lineage>
        <taxon>Eukaryota</taxon>
        <taxon>Fungi</taxon>
        <taxon>Dikarya</taxon>
        <taxon>Ascomycota</taxon>
        <taxon>Pezizomycotina</taxon>
        <taxon>Sordariomycetes</taxon>
        <taxon>Xylariomycetidae</taxon>
        <taxon>Amphisphaeriales</taxon>
        <taxon>Apiosporaceae</taxon>
        <taxon>Apiospora</taxon>
    </lineage>
</organism>
<name>A0AAW0QEV2_9PEZI</name>
<protein>
    <submittedName>
        <fullName evidence="2">Uncharacterized protein</fullName>
    </submittedName>
</protein>
<reference evidence="2 3" key="1">
    <citation type="submission" date="2023-01" db="EMBL/GenBank/DDBJ databases">
        <title>Analysis of 21 Apiospora genomes using comparative genomics revels a genus with tremendous synthesis potential of carbohydrate active enzymes and secondary metabolites.</title>
        <authorList>
            <person name="Sorensen T."/>
        </authorList>
    </citation>
    <scope>NUCLEOTIDE SEQUENCE [LARGE SCALE GENOMIC DNA]</scope>
    <source>
        <strain evidence="2 3">CBS 117206</strain>
    </source>
</reference>